<comment type="caution">
    <text evidence="3">The sequence shown here is derived from an EMBL/GenBank/DDBJ whole genome shotgun (WGS) entry which is preliminary data.</text>
</comment>
<dbReference type="SMART" id="SM00054">
    <property type="entry name" value="EFh"/>
    <property type="match status" value="1"/>
</dbReference>
<dbReference type="SUPFAM" id="SSF47473">
    <property type="entry name" value="EF-hand"/>
    <property type="match status" value="1"/>
</dbReference>
<accession>A0A822XRI4</accession>
<keyword evidence="4" id="KW-1185">Reference proteome</keyword>
<evidence type="ECO:0000256" key="1">
    <source>
        <dbReference type="ARBA" id="ARBA00022837"/>
    </source>
</evidence>
<dbReference type="GO" id="GO:0005509">
    <property type="term" value="F:calcium ion binding"/>
    <property type="evidence" value="ECO:0007669"/>
    <property type="project" value="InterPro"/>
</dbReference>
<dbReference type="PROSITE" id="PS50222">
    <property type="entry name" value="EF_HAND_2"/>
    <property type="match status" value="1"/>
</dbReference>
<dbReference type="Pfam" id="PF13202">
    <property type="entry name" value="EF-hand_5"/>
    <property type="match status" value="1"/>
</dbReference>
<dbReference type="Gene3D" id="1.10.238.10">
    <property type="entry name" value="EF-hand"/>
    <property type="match status" value="1"/>
</dbReference>
<dbReference type="InterPro" id="IPR002048">
    <property type="entry name" value="EF_hand_dom"/>
</dbReference>
<proteinExistence type="predicted"/>
<gene>
    <name evidence="3" type="ORF">HUJ06_023039</name>
</gene>
<organism evidence="3 4">
    <name type="scientific">Nelumbo nucifera</name>
    <name type="common">Sacred lotus</name>
    <dbReference type="NCBI Taxonomy" id="4432"/>
    <lineage>
        <taxon>Eukaryota</taxon>
        <taxon>Viridiplantae</taxon>
        <taxon>Streptophyta</taxon>
        <taxon>Embryophyta</taxon>
        <taxon>Tracheophyta</taxon>
        <taxon>Spermatophyta</taxon>
        <taxon>Magnoliopsida</taxon>
        <taxon>Proteales</taxon>
        <taxon>Nelumbonaceae</taxon>
        <taxon>Nelumbo</taxon>
    </lineage>
</organism>
<evidence type="ECO:0000259" key="2">
    <source>
        <dbReference type="PROSITE" id="PS50222"/>
    </source>
</evidence>
<sequence length="95" mass="10588">MAMHGVLAPTIGNEADFMKWLKSVDTNNDGHISKEELQKVLKGQKFWFPGLRAGRALGRADLNHNGVIDIGLKDEVAKLKEYAKFLGINIPRSQE</sequence>
<feature type="domain" description="EF-hand" evidence="2">
    <location>
        <begin position="12"/>
        <end position="47"/>
    </location>
</feature>
<keyword evidence="1" id="KW-0106">Calcium</keyword>
<evidence type="ECO:0000313" key="4">
    <source>
        <dbReference type="Proteomes" id="UP000607653"/>
    </source>
</evidence>
<dbReference type="InterPro" id="IPR011992">
    <property type="entry name" value="EF-hand-dom_pair"/>
</dbReference>
<dbReference type="EMBL" id="DUZY01000001">
    <property type="protein sequence ID" value="DAD21576.1"/>
    <property type="molecule type" value="Genomic_DNA"/>
</dbReference>
<dbReference type="Proteomes" id="UP000607653">
    <property type="component" value="Unassembled WGS sequence"/>
</dbReference>
<name>A0A822XRI4_NELNU</name>
<protein>
    <recommendedName>
        <fullName evidence="2">EF-hand domain-containing protein</fullName>
    </recommendedName>
</protein>
<dbReference type="InterPro" id="IPR018247">
    <property type="entry name" value="EF_Hand_1_Ca_BS"/>
</dbReference>
<reference evidence="3 4" key="1">
    <citation type="journal article" date="2020" name="Mol. Biol. Evol.">
        <title>Distinct Expression and Methylation Patterns for Genes with Different Fates following a Single Whole-Genome Duplication in Flowering Plants.</title>
        <authorList>
            <person name="Shi T."/>
            <person name="Rahmani R.S."/>
            <person name="Gugger P.F."/>
            <person name="Wang M."/>
            <person name="Li H."/>
            <person name="Zhang Y."/>
            <person name="Li Z."/>
            <person name="Wang Q."/>
            <person name="Van de Peer Y."/>
            <person name="Marchal K."/>
            <person name="Chen J."/>
        </authorList>
    </citation>
    <scope>NUCLEOTIDE SEQUENCE [LARGE SCALE GENOMIC DNA]</scope>
    <source>
        <tissue evidence="3">Leaf</tissue>
    </source>
</reference>
<evidence type="ECO:0000313" key="3">
    <source>
        <dbReference type="EMBL" id="DAD21576.1"/>
    </source>
</evidence>
<dbReference type="AlphaFoldDB" id="A0A822XRI4"/>
<dbReference type="PROSITE" id="PS00018">
    <property type="entry name" value="EF_HAND_1"/>
    <property type="match status" value="1"/>
</dbReference>